<comment type="caution">
    <text evidence="7">The sequence shown here is derived from an EMBL/GenBank/DDBJ whole genome shotgun (WGS) entry which is preliminary data.</text>
</comment>
<dbReference type="Proteomes" id="UP000239203">
    <property type="component" value="Unassembled WGS sequence"/>
</dbReference>
<evidence type="ECO:0000256" key="5">
    <source>
        <dbReference type="ARBA" id="ARBA00022691"/>
    </source>
</evidence>
<evidence type="ECO:0000313" key="7">
    <source>
        <dbReference type="EMBL" id="PPK62584.1"/>
    </source>
</evidence>
<evidence type="ECO:0000256" key="1">
    <source>
        <dbReference type="ARBA" id="ARBA00003907"/>
    </source>
</evidence>
<dbReference type="SUPFAM" id="SSF53335">
    <property type="entry name" value="S-adenosyl-L-methionine-dependent methyltransferases"/>
    <property type="match status" value="1"/>
</dbReference>
<keyword evidence="3 6" id="KW-0489">Methyltransferase</keyword>
<accession>A0A2S6GCQ2</accession>
<dbReference type="AlphaFoldDB" id="A0A2S6GCQ2"/>
<comment type="similarity">
    <text evidence="2 6">Belongs to the UPF0677 family.</text>
</comment>
<dbReference type="PANTHER" id="PTHR43619">
    <property type="entry name" value="S-ADENOSYL-L-METHIONINE-DEPENDENT METHYLTRANSFERASE YKTD-RELATED"/>
    <property type="match status" value="1"/>
</dbReference>
<dbReference type="InterPro" id="IPR011610">
    <property type="entry name" value="SAM_mthyl_Trfase_ML2640-like"/>
</dbReference>
<comment type="function">
    <text evidence="1 6">Exhibits S-adenosyl-L-methionine-dependent methyltransferase activity.</text>
</comment>
<dbReference type="RefSeq" id="WP_219824193.1">
    <property type="nucleotide sequence ID" value="NZ_CP154825.1"/>
</dbReference>
<evidence type="ECO:0000256" key="2">
    <source>
        <dbReference type="ARBA" id="ARBA00008138"/>
    </source>
</evidence>
<dbReference type="GO" id="GO:0032259">
    <property type="term" value="P:methylation"/>
    <property type="evidence" value="ECO:0007669"/>
    <property type="project" value="UniProtKB-KW"/>
</dbReference>
<gene>
    <name evidence="7" type="ORF">CLV40_13446</name>
</gene>
<proteinExistence type="inferred from homology"/>
<dbReference type="Pfam" id="PF04072">
    <property type="entry name" value="LCM"/>
    <property type="match status" value="1"/>
</dbReference>
<keyword evidence="8" id="KW-1185">Reference proteome</keyword>
<dbReference type="NCBIfam" id="TIGR00027">
    <property type="entry name" value="mthyl_TIGR00027"/>
    <property type="match status" value="1"/>
</dbReference>
<reference evidence="7 8" key="1">
    <citation type="submission" date="2018-02" db="EMBL/GenBank/DDBJ databases">
        <title>Genomic Encyclopedia of Archaeal and Bacterial Type Strains, Phase II (KMG-II): from individual species to whole genera.</title>
        <authorList>
            <person name="Goeker M."/>
        </authorList>
    </citation>
    <scope>NUCLEOTIDE SEQUENCE [LARGE SCALE GENOMIC DNA]</scope>
    <source>
        <strain evidence="7 8">YU 961-1</strain>
    </source>
</reference>
<dbReference type="EMBL" id="PTIX01000034">
    <property type="protein sequence ID" value="PPK62584.1"/>
    <property type="molecule type" value="Genomic_DNA"/>
</dbReference>
<dbReference type="InterPro" id="IPR029063">
    <property type="entry name" value="SAM-dependent_MTases_sf"/>
</dbReference>
<dbReference type="EC" id="2.1.1.-" evidence="6"/>
<protein>
    <recommendedName>
        <fullName evidence="6">S-adenosyl-L-methionine-dependent methyltransferase</fullName>
        <ecNumber evidence="6">2.1.1.-</ecNumber>
    </recommendedName>
</protein>
<keyword evidence="5 6" id="KW-0949">S-adenosyl-L-methionine</keyword>
<name>A0A2S6GCQ2_9PSEU</name>
<organism evidence="7 8">
    <name type="scientific">Actinokineospora auranticolor</name>
    <dbReference type="NCBI Taxonomy" id="155976"/>
    <lineage>
        <taxon>Bacteria</taxon>
        <taxon>Bacillati</taxon>
        <taxon>Actinomycetota</taxon>
        <taxon>Actinomycetes</taxon>
        <taxon>Pseudonocardiales</taxon>
        <taxon>Pseudonocardiaceae</taxon>
        <taxon>Actinokineospora</taxon>
    </lineage>
</organism>
<keyword evidence="4 7" id="KW-0808">Transferase</keyword>
<dbReference type="InterPro" id="IPR007213">
    <property type="entry name" value="Ppm1/Ppm2/Tcmp"/>
</dbReference>
<evidence type="ECO:0000256" key="4">
    <source>
        <dbReference type="ARBA" id="ARBA00022679"/>
    </source>
</evidence>
<dbReference type="Gene3D" id="3.40.50.150">
    <property type="entry name" value="Vaccinia Virus protein VP39"/>
    <property type="match status" value="1"/>
</dbReference>
<evidence type="ECO:0000256" key="3">
    <source>
        <dbReference type="ARBA" id="ARBA00022603"/>
    </source>
</evidence>
<dbReference type="GO" id="GO:0008168">
    <property type="term" value="F:methyltransferase activity"/>
    <property type="evidence" value="ECO:0007669"/>
    <property type="project" value="UniProtKB-UniRule"/>
</dbReference>
<evidence type="ECO:0000313" key="8">
    <source>
        <dbReference type="Proteomes" id="UP000239203"/>
    </source>
</evidence>
<sequence length="282" mass="29874">MNSSPEESEQPSASALFAAAARAAHLVVDEPPVIFRDTAAAGLLGDRADELIGYHRAHGSHPVLAGARVQVLARARYTEDHVTATRPAQYVVLGAGLDTFALRGGVEGTAVFEVDHPATQAWKLSRPGVPGGAATYVPVDLAADPLLDRLVDAGFDPGVPAVVSWLGVTMYLTRDAVERALADLGRLAPGTELIFDHVLPDHLRDDEGRAYATAVAAATAENGEPWRTTLTPEEAGALAATHGFPEVRHLHLADAVPARLWDRADALRPSELLVLTHAVRRG</sequence>
<dbReference type="PANTHER" id="PTHR43619:SF2">
    <property type="entry name" value="S-ADENOSYL-L-METHIONINE-DEPENDENT METHYLTRANSFERASES SUPERFAMILY PROTEIN"/>
    <property type="match status" value="1"/>
</dbReference>
<evidence type="ECO:0000256" key="6">
    <source>
        <dbReference type="RuleBase" id="RU362030"/>
    </source>
</evidence>